<dbReference type="Proteomes" id="UP000243528">
    <property type="component" value="Unassembled WGS sequence"/>
</dbReference>
<evidence type="ECO:0000256" key="2">
    <source>
        <dbReference type="ARBA" id="ARBA00010157"/>
    </source>
</evidence>
<feature type="transmembrane region" description="Helical" evidence="8">
    <location>
        <begin position="571"/>
        <end position="592"/>
    </location>
</feature>
<feature type="domain" description="Membrane transport protein MMPL" evidence="9">
    <location>
        <begin position="63"/>
        <end position="382"/>
    </location>
</feature>
<keyword evidence="5 8" id="KW-1133">Transmembrane helix</keyword>
<name>A0A2P8E8U1_9ACTN</name>
<dbReference type="PANTHER" id="PTHR33406">
    <property type="entry name" value="MEMBRANE PROTEIN MJ1562-RELATED"/>
    <property type="match status" value="1"/>
</dbReference>
<feature type="domain" description="Membrane transport protein MMPL" evidence="9">
    <location>
        <begin position="450"/>
        <end position="723"/>
    </location>
</feature>
<evidence type="ECO:0000256" key="5">
    <source>
        <dbReference type="ARBA" id="ARBA00022989"/>
    </source>
</evidence>
<evidence type="ECO:0000256" key="4">
    <source>
        <dbReference type="ARBA" id="ARBA00022692"/>
    </source>
</evidence>
<comment type="similarity">
    <text evidence="2">Belongs to the resistance-nodulation-cell division (RND) (TC 2.A.6) family. MmpL subfamily.</text>
</comment>
<sequence>MTDTTTPRGARARPPRPGPLGRLAAVSYRRRGRVLVAWALALAAASGLTAAFGGDFTVDYATSGSDSKQAQDLLTERFPEQAGEPVDVVVHADDVTDPAVRDEVTTLLDDLETLPHVTAAADPYDTPGAIAADGQTLLARLNLDVANPEDMPVADTETILSAADAAERPGLEIALGGETIRLAEAGEFGSEIVGLVAAAIILLVTFGSVVAAGLPISVALAGLAVSASLTGLVAAAFDVPDWAPILASLLGIALGIDYVLLMVTRFREWRAAGLDPERSTVATLDTAGRSVLVAGATVMVSMLGLFAMGLSYMQGAAVVTMVAVLMVIAVATTLFPALLGFLGRHIDRLRLPLGRRGTVRLAAGGHVEPGVGWRRWSRSIGRYSKVAVVGSVALLLLLATPFLGTRFGFPDAGNDPEGNSSRQTYDMVSDGFGPGANGPLLVVADLAPAEDDAAGQEALDQLATSLGATAGVASVAPPQLNPAGDAALISVVPESGPQDGDTEDLARELRADVIPPVTDATGAEVHVGGVTAAVIDSNADMADRLPLLIGGVVAVSMLLLLLAFRSVAIPLTAAAMNLLSVAASYGVVALVLEGGWAGGLIGIDAAAPMPAFVPVTMFAILFGLSMDYEVFLISRMRESWVRTGDNSRAIVDGLAGTGRVITAAAAIMVAVFAALVPSPDVVLKAMGVGMAAAILIDATIVRMLLVPATMHVLGRANWWAPRALDRRLPQLHVEGRPEVYLDPAEPEPELAGVDRR</sequence>
<dbReference type="InterPro" id="IPR004869">
    <property type="entry name" value="MMPL_dom"/>
</dbReference>
<feature type="transmembrane region" description="Helical" evidence="8">
    <location>
        <begin position="192"/>
        <end position="211"/>
    </location>
</feature>
<feature type="transmembrane region" description="Helical" evidence="8">
    <location>
        <begin position="612"/>
        <end position="633"/>
    </location>
</feature>
<evidence type="ECO:0000313" key="11">
    <source>
        <dbReference type="Proteomes" id="UP000243528"/>
    </source>
</evidence>
<keyword evidence="4 8" id="KW-0812">Transmembrane</keyword>
<evidence type="ECO:0000313" key="10">
    <source>
        <dbReference type="EMBL" id="PSL05881.1"/>
    </source>
</evidence>
<accession>A0A2P8E8U1</accession>
<feature type="transmembrane region" description="Helical" evidence="8">
    <location>
        <begin position="243"/>
        <end position="261"/>
    </location>
</feature>
<feature type="transmembrane region" description="Helical" evidence="8">
    <location>
        <begin position="218"/>
        <end position="237"/>
    </location>
</feature>
<dbReference type="EMBL" id="PYGE01000003">
    <property type="protein sequence ID" value="PSL05881.1"/>
    <property type="molecule type" value="Genomic_DNA"/>
</dbReference>
<evidence type="ECO:0000256" key="3">
    <source>
        <dbReference type="ARBA" id="ARBA00022475"/>
    </source>
</evidence>
<comment type="subcellular location">
    <subcellularLocation>
        <location evidence="1">Cell membrane</location>
        <topology evidence="1">Multi-pass membrane protein</topology>
    </subcellularLocation>
</comment>
<proteinExistence type="inferred from homology"/>
<dbReference type="Gene3D" id="1.20.1640.10">
    <property type="entry name" value="Multidrug efflux transporter AcrB transmembrane domain"/>
    <property type="match status" value="2"/>
</dbReference>
<dbReference type="PANTHER" id="PTHR33406:SF11">
    <property type="entry name" value="MEMBRANE PROTEIN SCO6666-RELATED"/>
    <property type="match status" value="1"/>
</dbReference>
<feature type="transmembrane region" description="Helical" evidence="8">
    <location>
        <begin position="383"/>
        <end position="403"/>
    </location>
</feature>
<organism evidence="10 11">
    <name type="scientific">Haloactinopolyspora alba</name>
    <dbReference type="NCBI Taxonomy" id="648780"/>
    <lineage>
        <taxon>Bacteria</taxon>
        <taxon>Bacillati</taxon>
        <taxon>Actinomycetota</taxon>
        <taxon>Actinomycetes</taxon>
        <taxon>Jiangellales</taxon>
        <taxon>Jiangellaceae</taxon>
        <taxon>Haloactinopolyspora</taxon>
    </lineage>
</organism>
<feature type="transmembrane region" description="Helical" evidence="8">
    <location>
        <begin position="318"/>
        <end position="342"/>
    </location>
</feature>
<evidence type="ECO:0000256" key="7">
    <source>
        <dbReference type="SAM" id="MobiDB-lite"/>
    </source>
</evidence>
<evidence type="ECO:0000259" key="9">
    <source>
        <dbReference type="Pfam" id="PF03176"/>
    </source>
</evidence>
<comment type="caution">
    <text evidence="10">The sequence shown here is derived from an EMBL/GenBank/DDBJ whole genome shotgun (WGS) entry which is preliminary data.</text>
</comment>
<protein>
    <submittedName>
        <fullName evidence="10">RND superfamily putative drug exporter</fullName>
    </submittedName>
</protein>
<dbReference type="Pfam" id="PF03176">
    <property type="entry name" value="MMPL"/>
    <property type="match status" value="2"/>
</dbReference>
<keyword evidence="11" id="KW-1185">Reference proteome</keyword>
<keyword evidence="6 8" id="KW-0472">Membrane</keyword>
<dbReference type="SUPFAM" id="SSF82866">
    <property type="entry name" value="Multidrug efflux transporter AcrB transmembrane domain"/>
    <property type="match status" value="2"/>
</dbReference>
<keyword evidence="3" id="KW-1003">Cell membrane</keyword>
<dbReference type="AlphaFoldDB" id="A0A2P8E8U1"/>
<feature type="transmembrane region" description="Helical" evidence="8">
    <location>
        <begin position="654"/>
        <end position="675"/>
    </location>
</feature>
<reference evidence="10 11" key="1">
    <citation type="submission" date="2018-03" db="EMBL/GenBank/DDBJ databases">
        <title>Genomic Encyclopedia of Archaeal and Bacterial Type Strains, Phase II (KMG-II): from individual species to whole genera.</title>
        <authorList>
            <person name="Goeker M."/>
        </authorList>
    </citation>
    <scope>NUCLEOTIDE SEQUENCE [LARGE SCALE GENOMIC DNA]</scope>
    <source>
        <strain evidence="10 11">DSM 45211</strain>
    </source>
</reference>
<evidence type="ECO:0000256" key="6">
    <source>
        <dbReference type="ARBA" id="ARBA00023136"/>
    </source>
</evidence>
<feature type="transmembrane region" description="Helical" evidence="8">
    <location>
        <begin position="291"/>
        <end position="312"/>
    </location>
</feature>
<feature type="transmembrane region" description="Helical" evidence="8">
    <location>
        <begin position="545"/>
        <end position="564"/>
    </location>
</feature>
<dbReference type="GO" id="GO:0005886">
    <property type="term" value="C:plasma membrane"/>
    <property type="evidence" value="ECO:0007669"/>
    <property type="project" value="UniProtKB-SubCell"/>
</dbReference>
<evidence type="ECO:0000256" key="8">
    <source>
        <dbReference type="SAM" id="Phobius"/>
    </source>
</evidence>
<feature type="transmembrane region" description="Helical" evidence="8">
    <location>
        <begin position="681"/>
        <end position="705"/>
    </location>
</feature>
<dbReference type="InterPro" id="IPR050545">
    <property type="entry name" value="Mycobact_MmpL"/>
</dbReference>
<feature type="region of interest" description="Disordered" evidence="7">
    <location>
        <begin position="1"/>
        <end position="20"/>
    </location>
</feature>
<evidence type="ECO:0000256" key="1">
    <source>
        <dbReference type="ARBA" id="ARBA00004651"/>
    </source>
</evidence>
<gene>
    <name evidence="10" type="ORF">CLV30_10332</name>
</gene>
<dbReference type="RefSeq" id="WP_165358529.1">
    <property type="nucleotide sequence ID" value="NZ_ML142901.1"/>
</dbReference>